<dbReference type="InterPro" id="IPR003697">
    <property type="entry name" value="Maf-like"/>
</dbReference>
<comment type="subcellular location">
    <subcellularLocation>
        <location evidence="1 8">Cytoplasm</location>
    </subcellularLocation>
</comment>
<comment type="caution">
    <text evidence="8">Lacks conserved residue(s) required for the propagation of feature annotation.</text>
</comment>
<evidence type="ECO:0000256" key="1">
    <source>
        <dbReference type="ARBA" id="ARBA00004496"/>
    </source>
</evidence>
<dbReference type="HAMAP" id="MF_00528">
    <property type="entry name" value="Maf"/>
    <property type="match status" value="1"/>
</dbReference>
<dbReference type="GO" id="GO:0047429">
    <property type="term" value="F:nucleoside triphosphate diphosphatase activity"/>
    <property type="evidence" value="ECO:0007669"/>
    <property type="project" value="UniProtKB-EC"/>
</dbReference>
<evidence type="ECO:0000256" key="5">
    <source>
        <dbReference type="ARBA" id="ARBA00050213"/>
    </source>
</evidence>
<dbReference type="Proteomes" id="UP000010290">
    <property type="component" value="Chromosome"/>
</dbReference>
<comment type="similarity">
    <text evidence="7">Belongs to the Maf family. YceF subfamily.</text>
</comment>
<dbReference type="NCBIfam" id="TIGR00172">
    <property type="entry name" value="maf"/>
    <property type="match status" value="1"/>
</dbReference>
<reference evidence="9 10" key="1">
    <citation type="journal article" date="2012" name="BMC Genomics">
        <title>Comparative genomics of bacteria in the genus Providencia isolated from wild Drosophila melanogaster.</title>
        <authorList>
            <person name="Galac M.R."/>
            <person name="Lazzaro B.P."/>
        </authorList>
    </citation>
    <scope>NUCLEOTIDE SEQUENCE [LARGE SCALE GENOMIC DNA]</scope>
    <source>
        <strain evidence="9 10">DSM 19967</strain>
    </source>
</reference>
<comment type="catalytic activity">
    <reaction evidence="8">
        <text>a 2'-deoxyribonucleoside 5'-triphosphate + H2O = a 2'-deoxyribonucleoside 5'-phosphate + diphosphate + H(+)</text>
        <dbReference type="Rhea" id="RHEA:44644"/>
        <dbReference type="ChEBI" id="CHEBI:15377"/>
        <dbReference type="ChEBI" id="CHEBI:15378"/>
        <dbReference type="ChEBI" id="CHEBI:33019"/>
        <dbReference type="ChEBI" id="CHEBI:61560"/>
        <dbReference type="ChEBI" id="CHEBI:65317"/>
        <dbReference type="EC" id="3.6.1.9"/>
    </reaction>
</comment>
<comment type="function">
    <text evidence="8">Nucleoside triphosphate pyrophosphatase. May have a dual role in cell division arrest and in preventing the incorporation of modified nucleotides into cellular nucleic acids.</text>
</comment>
<protein>
    <recommendedName>
        <fullName evidence="8">Nucleoside triphosphate pyrophosphatase</fullName>
        <ecNumber evidence="8">3.6.1.9</ecNumber>
    </recommendedName>
    <alternativeName>
        <fullName evidence="8">Nucleotide pyrophosphatase</fullName>
        <shortName evidence="8">Nucleotide PPase</shortName>
    </alternativeName>
</protein>
<dbReference type="Pfam" id="PF02545">
    <property type="entry name" value="Maf"/>
    <property type="match status" value="1"/>
</dbReference>
<evidence type="ECO:0000256" key="4">
    <source>
        <dbReference type="ARBA" id="ARBA00023080"/>
    </source>
</evidence>
<evidence type="ECO:0000313" key="10">
    <source>
        <dbReference type="Proteomes" id="UP000010290"/>
    </source>
</evidence>
<comment type="catalytic activity">
    <reaction evidence="8">
        <text>a ribonucleoside 5'-triphosphate + H2O = a ribonucleoside 5'-phosphate + diphosphate + H(+)</text>
        <dbReference type="Rhea" id="RHEA:23996"/>
        <dbReference type="ChEBI" id="CHEBI:15377"/>
        <dbReference type="ChEBI" id="CHEBI:15378"/>
        <dbReference type="ChEBI" id="CHEBI:33019"/>
        <dbReference type="ChEBI" id="CHEBI:58043"/>
        <dbReference type="ChEBI" id="CHEBI:61557"/>
        <dbReference type="EC" id="3.6.1.9"/>
    </reaction>
</comment>
<evidence type="ECO:0000256" key="8">
    <source>
        <dbReference type="HAMAP-Rule" id="MF_00528"/>
    </source>
</evidence>
<name>K8WG18_9GAMM</name>
<evidence type="ECO:0000256" key="6">
    <source>
        <dbReference type="ARBA" id="ARBA00053369"/>
    </source>
</evidence>
<evidence type="ECO:0000256" key="2">
    <source>
        <dbReference type="ARBA" id="ARBA00022490"/>
    </source>
</evidence>
<dbReference type="EC" id="3.6.1.9" evidence="8"/>
<sequence>MKSIILASSSASRKTVLEKLGLPFLAVSPDVDETPLLNESAENLVIRLAQAKAHALSQHYPQHLIIGSDQVCVIEDKILGKPLTFENAVLQLKQASGKKITFYTSVCLLDSATGSCQVQCEPFHVHFRSLNDEEIVTYLRKDEPYYCAGSFKSEGLGITLFDKLEGRDPNTLIGLPLILLSQMLRNCGVNPLQR</sequence>
<comment type="cofactor">
    <cofactor evidence="8">
        <name>a divalent metal cation</name>
        <dbReference type="ChEBI" id="CHEBI:60240"/>
    </cofactor>
</comment>
<dbReference type="PANTHER" id="PTHR43213">
    <property type="entry name" value="BIFUNCTIONAL DTTP/UTP PYROPHOSPHATASE/METHYLTRANSFERASE PROTEIN-RELATED"/>
    <property type="match status" value="1"/>
</dbReference>
<keyword evidence="4 8" id="KW-0546">Nucleotide metabolism</keyword>
<evidence type="ECO:0000256" key="3">
    <source>
        <dbReference type="ARBA" id="ARBA00022801"/>
    </source>
</evidence>
<dbReference type="PATRIC" id="fig|1141660.3.peg.2142"/>
<dbReference type="GO" id="GO:0009117">
    <property type="term" value="P:nucleotide metabolic process"/>
    <property type="evidence" value="ECO:0007669"/>
    <property type="project" value="UniProtKB-KW"/>
</dbReference>
<dbReference type="PANTHER" id="PTHR43213:SF10">
    <property type="entry name" value="7-METHYL-GTP PYROPHOSPHATASE"/>
    <property type="match status" value="1"/>
</dbReference>
<dbReference type="AlphaFoldDB" id="K8WG18"/>
<keyword evidence="2 8" id="KW-0963">Cytoplasm</keyword>
<dbReference type="InterPro" id="IPR029001">
    <property type="entry name" value="ITPase-like_fam"/>
</dbReference>
<evidence type="ECO:0000256" key="7">
    <source>
        <dbReference type="ARBA" id="ARBA00060749"/>
    </source>
</evidence>
<evidence type="ECO:0000313" key="9">
    <source>
        <dbReference type="EMBL" id="EKT56407.1"/>
    </source>
</evidence>
<accession>K8WG18</accession>
<dbReference type="HOGENOM" id="CLU_040416_1_0_6"/>
<feature type="active site" description="Proton acceptor" evidence="8">
    <location>
        <position position="69"/>
    </location>
</feature>
<organism evidence="9 10">
    <name type="scientific">Providencia sneebia DSM 19967</name>
    <dbReference type="NCBI Taxonomy" id="1141660"/>
    <lineage>
        <taxon>Bacteria</taxon>
        <taxon>Pseudomonadati</taxon>
        <taxon>Pseudomonadota</taxon>
        <taxon>Gammaproteobacteria</taxon>
        <taxon>Enterobacterales</taxon>
        <taxon>Morganellaceae</taxon>
        <taxon>Providencia</taxon>
    </lineage>
</organism>
<keyword evidence="3 8" id="KW-0378">Hydrolase</keyword>
<dbReference type="RefSeq" id="WP_008915950.1">
    <property type="nucleotide sequence ID" value="NZ_CM001773.1"/>
</dbReference>
<dbReference type="OrthoDB" id="9813694at2"/>
<comment type="catalytic activity">
    <reaction evidence="5">
        <text>N(7)-methyl-GTP + H2O = N(7)-methyl-GMP + diphosphate + H(+)</text>
        <dbReference type="Rhea" id="RHEA:58744"/>
        <dbReference type="ChEBI" id="CHEBI:15377"/>
        <dbReference type="ChEBI" id="CHEBI:15378"/>
        <dbReference type="ChEBI" id="CHEBI:33019"/>
        <dbReference type="ChEBI" id="CHEBI:58285"/>
        <dbReference type="ChEBI" id="CHEBI:87133"/>
    </reaction>
</comment>
<dbReference type="Gene3D" id="3.90.950.10">
    <property type="match status" value="1"/>
</dbReference>
<comment type="function">
    <text evidence="6">Nucleoside triphosphate pyrophosphatase that hydrolyzes 7-methyl-GTP (m(7)GTP). May have a dual role in cell division arrest and in preventing the incorporation of modified nucleotides into cellular nucleic acids.</text>
</comment>
<gene>
    <name evidence="9" type="ORF">OO7_10727</name>
</gene>
<dbReference type="CDD" id="cd00555">
    <property type="entry name" value="Maf"/>
    <property type="match status" value="1"/>
</dbReference>
<proteinExistence type="inferred from homology"/>
<dbReference type="PIRSF" id="PIRSF006305">
    <property type="entry name" value="Maf"/>
    <property type="match status" value="1"/>
</dbReference>
<keyword evidence="10" id="KW-1185">Reference proteome</keyword>
<comment type="caution">
    <text evidence="9">The sequence shown here is derived from an EMBL/GenBank/DDBJ whole genome shotgun (WGS) entry which is preliminary data.</text>
</comment>
<dbReference type="FunFam" id="3.90.950.10:FF:000005">
    <property type="entry name" value="7-methyl-GTP pyrophosphatase"/>
    <property type="match status" value="1"/>
</dbReference>
<dbReference type="SUPFAM" id="SSF52972">
    <property type="entry name" value="ITPase-like"/>
    <property type="match status" value="1"/>
</dbReference>
<dbReference type="EMBL" id="AKKN01000009">
    <property type="protein sequence ID" value="EKT56407.1"/>
    <property type="molecule type" value="Genomic_DNA"/>
</dbReference>
<dbReference type="GO" id="GO:0005737">
    <property type="term" value="C:cytoplasm"/>
    <property type="evidence" value="ECO:0007669"/>
    <property type="project" value="UniProtKB-SubCell"/>
</dbReference>